<dbReference type="GO" id="GO:0005975">
    <property type="term" value="P:carbohydrate metabolic process"/>
    <property type="evidence" value="ECO:0007669"/>
    <property type="project" value="InterPro"/>
</dbReference>
<dbReference type="EMBL" id="AAXU02000001">
    <property type="protein sequence ID" value="EAZ82634.1"/>
    <property type="molecule type" value="Genomic_DNA"/>
</dbReference>
<reference evidence="1 2" key="1">
    <citation type="journal article" date="2011" name="J. Bacteriol.">
        <title>Complete genome sequence of Algoriphagus sp. PR1, bacterial prey of a colony-forming choanoflagellate.</title>
        <authorList>
            <person name="Alegado R.A."/>
            <person name="Ferriera S."/>
            <person name="Nusbaum C."/>
            <person name="Young S.K."/>
            <person name="Zeng Q."/>
            <person name="Imamovic A."/>
            <person name="Fairclough S.R."/>
            <person name="King N."/>
        </authorList>
    </citation>
    <scope>NUCLEOTIDE SEQUENCE [LARGE SCALE GENOMIC DNA]</scope>
    <source>
        <strain evidence="1 2">PR1</strain>
    </source>
</reference>
<dbReference type="PANTHER" id="PTHR30292:SF0">
    <property type="entry name" value="5-OXOPROLINASE SUBUNIT A"/>
    <property type="match status" value="1"/>
</dbReference>
<evidence type="ECO:0000313" key="1">
    <source>
        <dbReference type="EMBL" id="EAZ82634.1"/>
    </source>
</evidence>
<dbReference type="SUPFAM" id="SSF88713">
    <property type="entry name" value="Glycoside hydrolase/deacetylase"/>
    <property type="match status" value="1"/>
</dbReference>
<proteinExistence type="predicted"/>
<gene>
    <name evidence="1" type="ORF">ALPR1_10475</name>
</gene>
<accession>A3HS16</accession>
<dbReference type="PANTHER" id="PTHR30292">
    <property type="entry name" value="UNCHARACTERIZED PROTEIN YBGL-RELATED"/>
    <property type="match status" value="1"/>
</dbReference>
<dbReference type="RefSeq" id="WP_008200361.1">
    <property type="nucleotide sequence ID" value="NZ_CM001023.1"/>
</dbReference>
<organism evidence="1 2">
    <name type="scientific">Algoriphagus machipongonensis</name>
    <dbReference type="NCBI Taxonomy" id="388413"/>
    <lineage>
        <taxon>Bacteria</taxon>
        <taxon>Pseudomonadati</taxon>
        <taxon>Bacteroidota</taxon>
        <taxon>Cytophagia</taxon>
        <taxon>Cytophagales</taxon>
        <taxon>Cyclobacteriaceae</taxon>
        <taxon>Algoriphagus</taxon>
    </lineage>
</organism>
<dbReference type="STRING" id="388413.ALPR1_10475"/>
<protein>
    <submittedName>
        <fullName evidence="1">Lactam utilization protein</fullName>
    </submittedName>
</protein>
<name>A3HS16_9BACT</name>
<dbReference type="AlphaFoldDB" id="A3HS16"/>
<evidence type="ECO:0000313" key="2">
    <source>
        <dbReference type="Proteomes" id="UP000003919"/>
    </source>
</evidence>
<comment type="caution">
    <text evidence="1">The sequence shown here is derived from an EMBL/GenBank/DDBJ whole genome shotgun (WGS) entry which is preliminary data.</text>
</comment>
<dbReference type="EMBL" id="CM001023">
    <property type="protein sequence ID" value="EAZ82634.1"/>
    <property type="molecule type" value="Genomic_DNA"/>
</dbReference>
<dbReference type="InterPro" id="IPR005501">
    <property type="entry name" value="LamB/YcsF/PxpA-like"/>
</dbReference>
<dbReference type="CDD" id="cd10801">
    <property type="entry name" value="LamB_YcsF_like_1"/>
    <property type="match status" value="1"/>
</dbReference>
<dbReference type="InterPro" id="IPR011330">
    <property type="entry name" value="Glyco_hydro/deAcase_b/a-brl"/>
</dbReference>
<dbReference type="eggNOG" id="COG1540">
    <property type="taxonomic scope" value="Bacteria"/>
</dbReference>
<dbReference type="OrthoDB" id="9773478at2"/>
<dbReference type="Proteomes" id="UP000003919">
    <property type="component" value="Chromosome"/>
</dbReference>
<keyword evidence="2" id="KW-1185">Reference proteome</keyword>
<dbReference type="HOGENOM" id="CLU_069535_0_0_10"/>
<dbReference type="Pfam" id="PF03746">
    <property type="entry name" value="LamB_YcsF"/>
    <property type="match status" value="1"/>
</dbReference>
<dbReference type="Gene3D" id="3.20.20.370">
    <property type="entry name" value="Glycoside hydrolase/deacetylase"/>
    <property type="match status" value="1"/>
</dbReference>
<sequence>MNKAPEINCDLGEGISHEADIFPWIDAASIACGGHFGDKNTISKSLDLAIQFNTKVGAHPSYPDPENFGRKSIKIAPTELLDSLREQIDLFVEIAQLKGLPMDHIKLHGALYNDAAKNPGLAELLSNFLTLNYPNVPIFTSPNSELEKFSLKKLIPIRKEVFADRAYNPDFSLVSRNVEGALFTDIEQIKNHLTPLLEKGYISAINGSKLPISADTLCFHGDNPGLVHFLPEIRKIWW</sequence>